<accession>A0AAW7ZCG8</accession>
<gene>
    <name evidence="2" type="ORF">P6N53_09140</name>
</gene>
<reference evidence="2" key="2">
    <citation type="submission" date="2023-03" db="EMBL/GenBank/DDBJ databases">
        <authorList>
            <person name="Zhang Z."/>
        </authorList>
    </citation>
    <scope>NUCLEOTIDE SEQUENCE</scope>
    <source>
        <strain evidence="2">DSA</strain>
    </source>
</reference>
<reference evidence="2" key="1">
    <citation type="journal article" date="2023" name="J. Hazard. Mater.">
        <title>Anaerobic biodegradation of pyrene and benzo[a]pyrene by a new sulfate-reducing Desulforamulus aquiferis strain DSA.</title>
        <authorList>
            <person name="Zhang Z."/>
            <person name="Sun J."/>
            <person name="Gong X."/>
            <person name="Wang C."/>
            <person name="Wang H."/>
        </authorList>
    </citation>
    <scope>NUCLEOTIDE SEQUENCE</scope>
    <source>
        <strain evidence="2">DSA</strain>
    </source>
</reference>
<dbReference type="PROSITE" id="PS51257">
    <property type="entry name" value="PROKAR_LIPOPROTEIN"/>
    <property type="match status" value="1"/>
</dbReference>
<feature type="region of interest" description="Disordered" evidence="1">
    <location>
        <begin position="171"/>
        <end position="197"/>
    </location>
</feature>
<proteinExistence type="predicted"/>
<dbReference type="AlphaFoldDB" id="A0AAW7ZCG8"/>
<feature type="region of interest" description="Disordered" evidence="1">
    <location>
        <begin position="76"/>
        <end position="109"/>
    </location>
</feature>
<dbReference type="Proteomes" id="UP001172911">
    <property type="component" value="Unassembled WGS sequence"/>
</dbReference>
<comment type="caution">
    <text evidence="2">The sequence shown here is derived from an EMBL/GenBank/DDBJ whole genome shotgun (WGS) entry which is preliminary data.</text>
</comment>
<name>A0AAW7ZCG8_9FIRM</name>
<evidence type="ECO:0008006" key="4">
    <source>
        <dbReference type="Google" id="ProtNLM"/>
    </source>
</evidence>
<dbReference type="EMBL" id="JARPTC010000013">
    <property type="protein sequence ID" value="MDO7787382.1"/>
    <property type="molecule type" value="Genomic_DNA"/>
</dbReference>
<protein>
    <recommendedName>
        <fullName evidence="4">DUF5666 domain-containing protein</fullName>
    </recommendedName>
</protein>
<evidence type="ECO:0000256" key="1">
    <source>
        <dbReference type="SAM" id="MobiDB-lite"/>
    </source>
</evidence>
<feature type="compositionally biased region" description="Basic and acidic residues" evidence="1">
    <location>
        <begin position="76"/>
        <end position="89"/>
    </location>
</feature>
<keyword evidence="3" id="KW-1185">Reference proteome</keyword>
<organism evidence="2 3">
    <name type="scientific">Desulforamulus aquiferis</name>
    <dbReference type="NCBI Taxonomy" id="1397668"/>
    <lineage>
        <taxon>Bacteria</taxon>
        <taxon>Bacillati</taxon>
        <taxon>Bacillota</taxon>
        <taxon>Clostridia</taxon>
        <taxon>Eubacteriales</taxon>
        <taxon>Peptococcaceae</taxon>
        <taxon>Desulforamulus</taxon>
    </lineage>
</organism>
<evidence type="ECO:0000313" key="2">
    <source>
        <dbReference type="EMBL" id="MDO7787382.1"/>
    </source>
</evidence>
<feature type="compositionally biased region" description="Polar residues" evidence="1">
    <location>
        <begin position="171"/>
        <end position="181"/>
    </location>
</feature>
<evidence type="ECO:0000313" key="3">
    <source>
        <dbReference type="Proteomes" id="UP001172911"/>
    </source>
</evidence>
<sequence length="197" mass="21042">MKIVFLPALTKCKAVLLLVILSLICLSLSGCGGISEAQPQKGEVIKNITLPKEKPNLIGKVKEIVGNEVTIYKALDGQEKPEPKEDAAEKAPNGDNIPRPSENRPGGGGFEVAFAEETETLMIPVGVPIISLQNGEPKEIEITKITAESTLRIWKDEETITLVQVIGNNKNRATQQEQGNRQGEGIGGPMGGPPPGM</sequence>